<dbReference type="InterPro" id="IPR032828">
    <property type="entry name" value="PolyA_RNA-bd"/>
</dbReference>
<dbReference type="Proteomes" id="UP001457282">
    <property type="component" value="Unassembled WGS sequence"/>
</dbReference>
<dbReference type="PANTHER" id="PTHR43051">
    <property type="entry name" value="POLYNUCLEOTIDE ADENYLYLTRANSFERASE FAMILY PROTEIN"/>
    <property type="match status" value="1"/>
</dbReference>
<feature type="region of interest" description="Disordered" evidence="1">
    <location>
        <begin position="419"/>
        <end position="475"/>
    </location>
</feature>
<gene>
    <name evidence="3" type="ORF">M0R45_003848</name>
</gene>
<evidence type="ECO:0000313" key="3">
    <source>
        <dbReference type="EMBL" id="KAK9948264.1"/>
    </source>
</evidence>
<dbReference type="SUPFAM" id="SSF81891">
    <property type="entry name" value="Poly A polymerase C-terminal region-like"/>
    <property type="match status" value="1"/>
</dbReference>
<organism evidence="3 4">
    <name type="scientific">Rubus argutus</name>
    <name type="common">Southern blackberry</name>
    <dbReference type="NCBI Taxonomy" id="59490"/>
    <lineage>
        <taxon>Eukaryota</taxon>
        <taxon>Viridiplantae</taxon>
        <taxon>Streptophyta</taxon>
        <taxon>Embryophyta</taxon>
        <taxon>Tracheophyta</taxon>
        <taxon>Spermatophyta</taxon>
        <taxon>Magnoliopsida</taxon>
        <taxon>eudicotyledons</taxon>
        <taxon>Gunneridae</taxon>
        <taxon>Pentapetalae</taxon>
        <taxon>rosids</taxon>
        <taxon>fabids</taxon>
        <taxon>Rosales</taxon>
        <taxon>Rosaceae</taxon>
        <taxon>Rosoideae</taxon>
        <taxon>Rosoideae incertae sedis</taxon>
        <taxon>Rubus</taxon>
    </lineage>
</organism>
<sequence>MCKLCHTARILRGLRIAARLNLSISKETEIAIHKLSSSILKLAKTRIMMEMNYMLSYGAAEPSLCLLWRFNILRDILPVHAAYLDQQSIRKFPQNSTMLMKLFFNLDKVVTVDRPSDCSLWVSLLAFHMALVNHPQDSLVVFTFASILYHGGWKKGLEFARDNVQGIVDYVPEISSSSACKSDEDLEEEVTQLASLVLDSIAALTATESLVESMSKYPESPCSGLVFVPKKTAQDVAEIFKVLADDIKSYKKGRNFLRLITTYLGKEDDYQHLEQESIKESWNKGKKRGLKPDTPELKQEFAKKHKLVEKKCHLLEQKIDIDKQEVVETISPERELISVLGHMLEKETCQLPEENVIEKKQEVFENNGQSTRKMHLKMEKKQQCIPPDKATKQQLKTVEKHNSSPKEMFELENTLQDIREKIPEDSEKFSEDRRARDPENGSGEKMQKLENIQKRKEVADKGEKSGLVQLSSLFK</sequence>
<accession>A0AAW1YGP0</accession>
<name>A0AAW1YGP0_RUBAR</name>
<dbReference type="Gene3D" id="1.10.3090.10">
    <property type="entry name" value="cca-adding enzyme, domain 2"/>
    <property type="match status" value="1"/>
</dbReference>
<comment type="caution">
    <text evidence="3">The sequence shown here is derived from an EMBL/GenBank/DDBJ whole genome shotgun (WGS) entry which is preliminary data.</text>
</comment>
<feature type="compositionally biased region" description="Basic and acidic residues" evidence="1">
    <location>
        <begin position="445"/>
        <end position="464"/>
    </location>
</feature>
<proteinExistence type="predicted"/>
<dbReference type="InterPro" id="IPR052191">
    <property type="entry name" value="tRNA_ntf/polyA_polymerase_I"/>
</dbReference>
<dbReference type="Pfam" id="PF12627">
    <property type="entry name" value="PolyA_pol_RNAbd"/>
    <property type="match status" value="1"/>
</dbReference>
<dbReference type="EMBL" id="JBEDUW010000001">
    <property type="protein sequence ID" value="KAK9948264.1"/>
    <property type="molecule type" value="Genomic_DNA"/>
</dbReference>
<keyword evidence="4" id="KW-1185">Reference proteome</keyword>
<feature type="domain" description="tRNA nucleotidyltransferase/poly(A) polymerase RNA and SrmB- binding" evidence="2">
    <location>
        <begin position="21"/>
        <end position="83"/>
    </location>
</feature>
<dbReference type="PANTHER" id="PTHR43051:SF1">
    <property type="entry name" value="POLYNUCLEOTIDE ADENYLYLTRANSFERASE FAMILY PROTEIN"/>
    <property type="match status" value="1"/>
</dbReference>
<evidence type="ECO:0000313" key="4">
    <source>
        <dbReference type="Proteomes" id="UP001457282"/>
    </source>
</evidence>
<reference evidence="3 4" key="1">
    <citation type="journal article" date="2023" name="G3 (Bethesda)">
        <title>A chromosome-length genome assembly and annotation of blackberry (Rubus argutus, cv. 'Hillquist').</title>
        <authorList>
            <person name="Bruna T."/>
            <person name="Aryal R."/>
            <person name="Dudchenko O."/>
            <person name="Sargent D.J."/>
            <person name="Mead D."/>
            <person name="Buti M."/>
            <person name="Cavallini A."/>
            <person name="Hytonen T."/>
            <person name="Andres J."/>
            <person name="Pham M."/>
            <person name="Weisz D."/>
            <person name="Mascagni F."/>
            <person name="Usai G."/>
            <person name="Natali L."/>
            <person name="Bassil N."/>
            <person name="Fernandez G.E."/>
            <person name="Lomsadze A."/>
            <person name="Armour M."/>
            <person name="Olukolu B."/>
            <person name="Poorten T."/>
            <person name="Britton C."/>
            <person name="Davik J."/>
            <person name="Ashrafi H."/>
            <person name="Aiden E.L."/>
            <person name="Borodovsky M."/>
            <person name="Worthington M."/>
        </authorList>
    </citation>
    <scope>NUCLEOTIDE SEQUENCE [LARGE SCALE GENOMIC DNA]</scope>
    <source>
        <strain evidence="3">PI 553951</strain>
    </source>
</reference>
<protein>
    <recommendedName>
        <fullName evidence="2">tRNA nucleotidyltransferase/poly(A) polymerase RNA and SrmB- binding domain-containing protein</fullName>
    </recommendedName>
</protein>
<evidence type="ECO:0000259" key="2">
    <source>
        <dbReference type="Pfam" id="PF12627"/>
    </source>
</evidence>
<feature type="compositionally biased region" description="Basic and acidic residues" evidence="1">
    <location>
        <begin position="419"/>
        <end position="439"/>
    </location>
</feature>
<evidence type="ECO:0000256" key="1">
    <source>
        <dbReference type="SAM" id="MobiDB-lite"/>
    </source>
</evidence>
<dbReference type="AlphaFoldDB" id="A0AAW1YGP0"/>